<reference evidence="4 5" key="1">
    <citation type="submission" date="2017-09" db="EMBL/GenBank/DDBJ databases">
        <title>Sphingomonas panjinensis sp.nov., isolated from oil-contaminated soil.</title>
        <authorList>
            <person name="Wang L."/>
            <person name="Chen L."/>
        </authorList>
    </citation>
    <scope>NUCLEOTIDE SEQUENCE [LARGE SCALE GENOMIC DNA]</scope>
    <source>
        <strain evidence="4 5">FW-11</strain>
    </source>
</reference>
<name>A0A2T5FX45_9SPHN</name>
<dbReference type="InterPro" id="IPR011990">
    <property type="entry name" value="TPR-like_helical_dom_sf"/>
</dbReference>
<dbReference type="InterPro" id="IPR058852">
    <property type="entry name" value="HTH_77"/>
</dbReference>
<dbReference type="PANTHER" id="PTHR47691:SF3">
    <property type="entry name" value="HTH-TYPE TRANSCRIPTIONAL REGULATOR RV0890C-RELATED"/>
    <property type="match status" value="1"/>
</dbReference>
<dbReference type="Pfam" id="PF00486">
    <property type="entry name" value="Trans_reg_C"/>
    <property type="match status" value="1"/>
</dbReference>
<dbReference type="AlphaFoldDB" id="A0A2T5FX45"/>
<dbReference type="CDD" id="cd00383">
    <property type="entry name" value="trans_reg_C"/>
    <property type="match status" value="1"/>
</dbReference>
<dbReference type="InterPro" id="IPR001867">
    <property type="entry name" value="OmpR/PhoB-type_DNA-bd"/>
</dbReference>
<comment type="caution">
    <text evidence="4">The sequence shown here is derived from an EMBL/GenBank/DDBJ whole genome shotgun (WGS) entry which is preliminary data.</text>
</comment>
<feature type="DNA-binding region" description="OmpR/PhoB-type" evidence="2">
    <location>
        <begin position="10"/>
        <end position="108"/>
    </location>
</feature>
<dbReference type="GO" id="GO:0000160">
    <property type="term" value="P:phosphorelay signal transduction system"/>
    <property type="evidence" value="ECO:0007669"/>
    <property type="project" value="InterPro"/>
</dbReference>
<dbReference type="GO" id="GO:0006355">
    <property type="term" value="P:regulation of DNA-templated transcription"/>
    <property type="evidence" value="ECO:0007669"/>
    <property type="project" value="InterPro"/>
</dbReference>
<dbReference type="SUPFAM" id="SSF52540">
    <property type="entry name" value="P-loop containing nucleoside triphosphate hydrolases"/>
    <property type="match status" value="1"/>
</dbReference>
<evidence type="ECO:0000256" key="2">
    <source>
        <dbReference type="PROSITE-ProRule" id="PRU01091"/>
    </source>
</evidence>
<accession>A0A2T5FX45</accession>
<dbReference type="OrthoDB" id="4473689at2"/>
<organism evidence="4 5">
    <name type="scientific">Sphingomonas oleivorans</name>
    <dbReference type="NCBI Taxonomy" id="1735121"/>
    <lineage>
        <taxon>Bacteria</taxon>
        <taxon>Pseudomonadati</taxon>
        <taxon>Pseudomonadota</taxon>
        <taxon>Alphaproteobacteria</taxon>
        <taxon>Sphingomonadales</taxon>
        <taxon>Sphingomonadaceae</taxon>
        <taxon>Sphingomonas</taxon>
    </lineage>
</organism>
<dbReference type="Gene3D" id="1.25.40.10">
    <property type="entry name" value="Tetratricopeptide repeat domain"/>
    <property type="match status" value="2"/>
</dbReference>
<dbReference type="Gene3D" id="1.10.10.10">
    <property type="entry name" value="Winged helix-like DNA-binding domain superfamily/Winged helix DNA-binding domain"/>
    <property type="match status" value="1"/>
</dbReference>
<dbReference type="SUPFAM" id="SSF46894">
    <property type="entry name" value="C-terminal effector domain of the bipartite response regulators"/>
    <property type="match status" value="1"/>
</dbReference>
<evidence type="ECO:0000313" key="5">
    <source>
        <dbReference type="Proteomes" id="UP000244162"/>
    </source>
</evidence>
<evidence type="ECO:0000259" key="3">
    <source>
        <dbReference type="PROSITE" id="PS51755"/>
    </source>
</evidence>
<keyword evidence="5" id="KW-1185">Reference proteome</keyword>
<dbReference type="InterPro" id="IPR036388">
    <property type="entry name" value="WH-like_DNA-bd_sf"/>
</dbReference>
<dbReference type="Gene3D" id="3.40.50.300">
    <property type="entry name" value="P-loop containing nucleotide triphosphate hydrolases"/>
    <property type="match status" value="1"/>
</dbReference>
<dbReference type="Proteomes" id="UP000244162">
    <property type="component" value="Unassembled WGS sequence"/>
</dbReference>
<dbReference type="EMBL" id="NWBU01000010">
    <property type="protein sequence ID" value="PTQ10347.1"/>
    <property type="molecule type" value="Genomic_DNA"/>
</dbReference>
<feature type="domain" description="OmpR/PhoB-type" evidence="3">
    <location>
        <begin position="10"/>
        <end position="108"/>
    </location>
</feature>
<dbReference type="InterPro" id="IPR016032">
    <property type="entry name" value="Sig_transdc_resp-reg_C-effctor"/>
</dbReference>
<dbReference type="SUPFAM" id="SSF48452">
    <property type="entry name" value="TPR-like"/>
    <property type="match status" value="2"/>
</dbReference>
<dbReference type="Pfam" id="PF25872">
    <property type="entry name" value="HTH_77"/>
    <property type="match status" value="1"/>
</dbReference>
<evidence type="ECO:0000256" key="1">
    <source>
        <dbReference type="ARBA" id="ARBA00023125"/>
    </source>
</evidence>
<protein>
    <submittedName>
        <fullName evidence="4">Transcriptional regulator</fullName>
    </submittedName>
</protein>
<proteinExistence type="predicted"/>
<dbReference type="PROSITE" id="PS51755">
    <property type="entry name" value="OMPR_PHOB"/>
    <property type="match status" value="1"/>
</dbReference>
<dbReference type="PANTHER" id="PTHR47691">
    <property type="entry name" value="REGULATOR-RELATED"/>
    <property type="match status" value="1"/>
</dbReference>
<dbReference type="InterPro" id="IPR027417">
    <property type="entry name" value="P-loop_NTPase"/>
</dbReference>
<sequence length="967" mass="105285">MADVENQPVRERLTFGPFSLSPSERLLTKDGEPLDIGGRSFDLLVVLTEQPGRVLSKRELLKRVWPDVVVEDGSLRFHMAGLRKLLGEGADGARYIATQVGVGYAFVASIERQGLPGLAPVPAPMIAEEAAPRAAASSLNIPARLPHLIGRESDVQLLQARVVDTPLFTIVGSAGVGKTSLAIEIGHNLASTFDGQVAFVDFSMLENPTLVPSMIAGAMGIPVHSDDPLAVILGHVRDRSFLLLLDNCEHVIEPAARLVERIAEDAPQVRILATSREPLRVRDEHVHRLDALAYPDDPSRLTLDQLLAYPAVQLFSERATAADSSLEIDEAAARLIAAMCQRLDGMALPIELAAVRVATHGVQATAKQLGERFSLGWPGRRTALPRQQTLQATLDWSYDLLSDVERTVLERLAMFVGPFSIDAALEVVVDDTLGSDEIAFAVDELTSKSLIKPDRARGTGTYRLLEMTRAYAKQRLIARGLDAFNGTAHRHARFFLAELEAIATQEEDFLQDQRPLRQQLGNIRSALDWAFGRDGDRRIAVRLAAASAPVFLNLSHLIECRTWCGRGLAEMEDASRGTAIELELQGSLGISLMFTRGNSEAAGTALSRALEIATALDDRWNQLRMLGRLHIFHERIGEYEVAMSHARRAVEVAEAIDDAEAIGVAYSLSGISHHLAGDQMRAREELEISLAKTPVSVRSRTIHYGFDHRNRSGIALARALWLTGHSAQADAVARHTVSTAARLNHPVTHCIALIWSLAVHTWMEDLDAADEALEAFTECAEVNALGPYIAAATGFRGELAILRGRTRDALGAVEESLARLRGARYELLTTPFSIALARGLILDARIREAGELIDASIARCETNGERFAMPELLRIKAEIMIVSNDEARAISILEDAIALGRSQGARAWELRATTDLASLFTAEGRSEEALDRLQAALADFPSAGNTADMRRANELIEALRPPAASVG</sequence>
<evidence type="ECO:0000313" key="4">
    <source>
        <dbReference type="EMBL" id="PTQ10347.1"/>
    </source>
</evidence>
<keyword evidence="1 2" id="KW-0238">DNA-binding</keyword>
<dbReference type="RefSeq" id="WP_107968829.1">
    <property type="nucleotide sequence ID" value="NZ_NWBU01000010.1"/>
</dbReference>
<dbReference type="GO" id="GO:0003677">
    <property type="term" value="F:DNA binding"/>
    <property type="evidence" value="ECO:0007669"/>
    <property type="project" value="UniProtKB-UniRule"/>
</dbReference>
<dbReference type="SMART" id="SM00862">
    <property type="entry name" value="Trans_reg_C"/>
    <property type="match status" value="1"/>
</dbReference>
<gene>
    <name evidence="4" type="ORF">CLG96_14280</name>
</gene>